<dbReference type="OrthoDB" id="9794400at2"/>
<dbReference type="GO" id="GO:0008173">
    <property type="term" value="F:RNA methyltransferase activity"/>
    <property type="evidence" value="ECO:0007669"/>
    <property type="project" value="InterPro"/>
</dbReference>
<evidence type="ECO:0000256" key="3">
    <source>
        <dbReference type="ARBA" id="ARBA00022679"/>
    </source>
</evidence>
<evidence type="ECO:0000259" key="4">
    <source>
        <dbReference type="SMART" id="SM00967"/>
    </source>
</evidence>
<dbReference type="InterPro" id="IPR004441">
    <property type="entry name" value="rRNA_MeTrfase_TrmH"/>
</dbReference>
<dbReference type="PANTHER" id="PTHR46429">
    <property type="entry name" value="23S RRNA (GUANOSINE-2'-O-)-METHYLTRANSFERASE RLMB"/>
    <property type="match status" value="1"/>
</dbReference>
<comment type="caution">
    <text evidence="5">The sequence shown here is derived from an EMBL/GenBank/DDBJ whole genome shotgun (WGS) entry which is preliminary data.</text>
</comment>
<proteinExistence type="inferred from homology"/>
<evidence type="ECO:0000313" key="5">
    <source>
        <dbReference type="EMBL" id="KJY62570.1"/>
    </source>
</evidence>
<dbReference type="Proteomes" id="UP000033558">
    <property type="component" value="Unassembled WGS sequence"/>
</dbReference>
<feature type="domain" description="RNA 2-O ribose methyltransferase substrate binding" evidence="4">
    <location>
        <begin position="12"/>
        <end position="90"/>
    </location>
</feature>
<dbReference type="PATRIC" id="fig|1218492.5.peg.481"/>
<organism evidence="5 6">
    <name type="scientific">Bombilactobacillus mellifer</name>
    <dbReference type="NCBI Taxonomy" id="1218492"/>
    <lineage>
        <taxon>Bacteria</taxon>
        <taxon>Bacillati</taxon>
        <taxon>Bacillota</taxon>
        <taxon>Bacilli</taxon>
        <taxon>Lactobacillales</taxon>
        <taxon>Lactobacillaceae</taxon>
        <taxon>Bombilactobacillus</taxon>
    </lineage>
</organism>
<keyword evidence="3 5" id="KW-0808">Transferase</keyword>
<dbReference type="InterPro" id="IPR029028">
    <property type="entry name" value="Alpha/beta_knot_MTases"/>
</dbReference>
<dbReference type="SMART" id="SM00967">
    <property type="entry name" value="SpoU_sub_bind"/>
    <property type="match status" value="1"/>
</dbReference>
<dbReference type="GO" id="GO:0003723">
    <property type="term" value="F:RNA binding"/>
    <property type="evidence" value="ECO:0007669"/>
    <property type="project" value="InterPro"/>
</dbReference>
<dbReference type="GO" id="GO:0005829">
    <property type="term" value="C:cytosol"/>
    <property type="evidence" value="ECO:0007669"/>
    <property type="project" value="TreeGrafter"/>
</dbReference>
<reference evidence="5 6" key="1">
    <citation type="submission" date="2015-01" db="EMBL/GenBank/DDBJ databases">
        <title>Comparative genomics of the lactic acid bacteria isolated from the honey bee gut.</title>
        <authorList>
            <person name="Ellegaard K.M."/>
            <person name="Tamarit D."/>
            <person name="Javelind E."/>
            <person name="Olofsson T."/>
            <person name="Andersson S.G."/>
            <person name="Vasquez A."/>
        </authorList>
    </citation>
    <scope>NUCLEOTIDE SEQUENCE [LARGE SCALE GENOMIC DNA]</scope>
    <source>
        <strain evidence="5 6">Bin4</strain>
    </source>
</reference>
<dbReference type="HOGENOM" id="CLU_021322_0_1_9"/>
<dbReference type="GO" id="GO:0032259">
    <property type="term" value="P:methylation"/>
    <property type="evidence" value="ECO:0007669"/>
    <property type="project" value="UniProtKB-KW"/>
</dbReference>
<dbReference type="InterPro" id="IPR029026">
    <property type="entry name" value="tRNA_m1G_MTases_N"/>
</dbReference>
<dbReference type="FunFam" id="3.40.1280.10:FF:000008">
    <property type="entry name" value="Group 3 RNA methyltransferase TrmH"/>
    <property type="match status" value="1"/>
</dbReference>
<evidence type="ECO:0000256" key="1">
    <source>
        <dbReference type="ARBA" id="ARBA00007228"/>
    </source>
</evidence>
<keyword evidence="2 5" id="KW-0489">Methyltransferase</keyword>
<dbReference type="InterPro" id="IPR013123">
    <property type="entry name" value="SpoU_subst-bd"/>
</dbReference>
<dbReference type="NCBIfam" id="TIGR00186">
    <property type="entry name" value="rRNA_methyl_3"/>
    <property type="match status" value="1"/>
</dbReference>
<evidence type="ECO:0000256" key="2">
    <source>
        <dbReference type="ARBA" id="ARBA00022603"/>
    </source>
</evidence>
<dbReference type="Pfam" id="PF00588">
    <property type="entry name" value="SpoU_methylase"/>
    <property type="match status" value="1"/>
</dbReference>
<dbReference type="Gene3D" id="3.30.1330.30">
    <property type="match status" value="1"/>
</dbReference>
<dbReference type="Pfam" id="PF08032">
    <property type="entry name" value="SpoU_sub_bind"/>
    <property type="match status" value="1"/>
</dbReference>
<protein>
    <submittedName>
        <fullName evidence="5">Putative tRNA/rRNA methyltransferase</fullName>
    </submittedName>
</protein>
<dbReference type="GO" id="GO:0006396">
    <property type="term" value="P:RNA processing"/>
    <property type="evidence" value="ECO:0007669"/>
    <property type="project" value="InterPro"/>
</dbReference>
<dbReference type="STRING" id="1218492.JG30_03590"/>
<comment type="similarity">
    <text evidence="1">Belongs to the class IV-like SAM-binding methyltransferase superfamily. RNA methyltransferase TrmH family.</text>
</comment>
<dbReference type="PANTHER" id="PTHR46429:SF1">
    <property type="entry name" value="23S RRNA (GUANOSINE-2'-O-)-METHYLTRANSFERASE RLMB"/>
    <property type="match status" value="1"/>
</dbReference>
<dbReference type="InterPro" id="IPR029064">
    <property type="entry name" value="Ribosomal_eL30-like_sf"/>
</dbReference>
<name>A0A0F4LVD4_9LACO</name>
<dbReference type="InterPro" id="IPR001537">
    <property type="entry name" value="SpoU_MeTrfase"/>
</dbReference>
<dbReference type="EMBL" id="JXJQ01000005">
    <property type="protein sequence ID" value="KJY62570.1"/>
    <property type="molecule type" value="Genomic_DNA"/>
</dbReference>
<dbReference type="Gene3D" id="3.40.1280.10">
    <property type="match status" value="1"/>
</dbReference>
<accession>A0A0F4LVD4</accession>
<dbReference type="AlphaFoldDB" id="A0A0F4LVD4"/>
<dbReference type="SUPFAM" id="SSF55315">
    <property type="entry name" value="L30e-like"/>
    <property type="match status" value="1"/>
</dbReference>
<dbReference type="SUPFAM" id="SSF75217">
    <property type="entry name" value="alpha/beta knot"/>
    <property type="match status" value="1"/>
</dbReference>
<gene>
    <name evidence="5" type="ORF">JG30_03590</name>
</gene>
<dbReference type="RefSeq" id="WP_046315699.1">
    <property type="nucleotide sequence ID" value="NZ_JAMBKR010000002.1"/>
</dbReference>
<evidence type="ECO:0000313" key="6">
    <source>
        <dbReference type="Proteomes" id="UP000033558"/>
    </source>
</evidence>
<sequence>MHTISNKELPEVVFGIHAVQELLKSDQALQKVNKVYLQKNLHSGSLTRINQRAQALHLVVQAVPKNKLDDLSDHGNHQGVVVTVSPFAYVELDTLLEQLHANQQEPFFLILDNLNDPRNFGSILRTADAVGVNGVIIPKRRASGVTGLVAKTATGAIEHLPIVRVTNLVQTIQQLKAAGIWIFGTDMTGTDYRHWNAQGPIALVIGNEGKGLSTLVKQQVDQMLTIPMIGHVQSLNASVAAGILLYQAFTSRKVN</sequence>
<dbReference type="CDD" id="cd18103">
    <property type="entry name" value="SpoU-like_RlmB"/>
    <property type="match status" value="1"/>
</dbReference>
<keyword evidence="6" id="KW-1185">Reference proteome</keyword>